<dbReference type="AlphaFoldDB" id="A0A0A0BWS7"/>
<keyword evidence="5" id="KW-1185">Reference proteome</keyword>
<dbReference type="InterPro" id="IPR029063">
    <property type="entry name" value="SAM-dependent_MTases_sf"/>
</dbReference>
<evidence type="ECO:0000256" key="1">
    <source>
        <dbReference type="ARBA" id="ARBA00022603"/>
    </source>
</evidence>
<keyword evidence="2 4" id="KW-0808">Transferase</keyword>
<gene>
    <name evidence="4" type="ORF">N868_01825</name>
</gene>
<name>A0A0A0BWS7_9CELL</name>
<evidence type="ECO:0000259" key="3">
    <source>
        <dbReference type="Pfam" id="PF05175"/>
    </source>
</evidence>
<organism evidence="4 5">
    <name type="scientific">Cellulomonas carbonis T26</name>
    <dbReference type="NCBI Taxonomy" id="947969"/>
    <lineage>
        <taxon>Bacteria</taxon>
        <taxon>Bacillati</taxon>
        <taxon>Actinomycetota</taxon>
        <taxon>Actinomycetes</taxon>
        <taxon>Micrococcales</taxon>
        <taxon>Cellulomonadaceae</taxon>
        <taxon>Cellulomonas</taxon>
    </lineage>
</organism>
<dbReference type="Proteomes" id="UP000029839">
    <property type="component" value="Unassembled WGS sequence"/>
</dbReference>
<dbReference type="PANTHER" id="PTHR47816:SF4">
    <property type="entry name" value="RIBOSOMAL RNA SMALL SUBUNIT METHYLTRANSFERASE C"/>
    <property type="match status" value="1"/>
</dbReference>
<accession>A0A0A0BWS7</accession>
<dbReference type="GO" id="GO:0008757">
    <property type="term" value="F:S-adenosylmethionine-dependent methyltransferase activity"/>
    <property type="evidence" value="ECO:0007669"/>
    <property type="project" value="InterPro"/>
</dbReference>
<dbReference type="CDD" id="cd02440">
    <property type="entry name" value="AdoMet_MTases"/>
    <property type="match status" value="1"/>
</dbReference>
<dbReference type="Pfam" id="PF05175">
    <property type="entry name" value="MTS"/>
    <property type="match status" value="1"/>
</dbReference>
<reference evidence="4 5" key="1">
    <citation type="submission" date="2013-08" db="EMBL/GenBank/DDBJ databases">
        <title>Genome sequencing of Cellulomonas carbonis T26.</title>
        <authorList>
            <person name="Chen F."/>
            <person name="Li Y."/>
            <person name="Wang G."/>
        </authorList>
    </citation>
    <scope>NUCLEOTIDE SEQUENCE [LARGE SCALE GENOMIC DNA]</scope>
    <source>
        <strain evidence="4 5">T26</strain>
    </source>
</reference>
<dbReference type="PANTHER" id="PTHR47816">
    <property type="entry name" value="RIBOSOMAL RNA SMALL SUBUNIT METHYLTRANSFERASE C"/>
    <property type="match status" value="1"/>
</dbReference>
<dbReference type="Gene3D" id="3.40.50.150">
    <property type="entry name" value="Vaccinia Virus protein VP39"/>
    <property type="match status" value="1"/>
</dbReference>
<comment type="caution">
    <text evidence="4">The sequence shown here is derived from an EMBL/GenBank/DDBJ whole genome shotgun (WGS) entry which is preliminary data.</text>
</comment>
<proteinExistence type="predicted"/>
<protein>
    <submittedName>
        <fullName evidence="4">16S rRNA methyltransferase</fullName>
    </submittedName>
</protein>
<dbReference type="SUPFAM" id="SSF53335">
    <property type="entry name" value="S-adenosyl-L-methionine-dependent methyltransferases"/>
    <property type="match status" value="1"/>
</dbReference>
<dbReference type="EMBL" id="AXCY01000008">
    <property type="protein sequence ID" value="KGM12137.1"/>
    <property type="molecule type" value="Genomic_DNA"/>
</dbReference>
<feature type="domain" description="Methyltransferase small" evidence="3">
    <location>
        <begin position="33"/>
        <end position="198"/>
    </location>
</feature>
<evidence type="ECO:0000256" key="2">
    <source>
        <dbReference type="ARBA" id="ARBA00022679"/>
    </source>
</evidence>
<dbReference type="InterPro" id="IPR046977">
    <property type="entry name" value="RsmC/RlmG"/>
</dbReference>
<evidence type="ECO:0000313" key="5">
    <source>
        <dbReference type="Proteomes" id="UP000029839"/>
    </source>
</evidence>
<sequence>MRTVPEDHYFSAEPASADERRRVPVTLAGRDVVVETAPGVFSPDHVDAGTAVLLRTAPPPPAAGDLVDLGCGWGPVALTLALLSPGATVWAVDVNARALDLVRRNADLLGLDNVRAVAPAGVPADLRAAALWSNPPIRVGKPALHAMLDHWLDRLDDDGEAHLVVQRNLGADSLQRWLTDNGHAAERVASSKGFRVLRVRRGKGTSTR</sequence>
<evidence type="ECO:0000313" key="4">
    <source>
        <dbReference type="EMBL" id="KGM12137.1"/>
    </source>
</evidence>
<keyword evidence="1 4" id="KW-0489">Methyltransferase</keyword>
<dbReference type="GO" id="GO:0032259">
    <property type="term" value="P:methylation"/>
    <property type="evidence" value="ECO:0007669"/>
    <property type="project" value="UniProtKB-KW"/>
</dbReference>
<reference evidence="4 5" key="2">
    <citation type="journal article" date="2015" name="Stand. Genomic Sci.">
        <title>Draft genome sequence of Cellulomonas carbonis T26(T) and comparative analysis of six Cellulomonas genomes.</title>
        <authorList>
            <person name="Zhuang W."/>
            <person name="Zhang S."/>
            <person name="Xia X."/>
            <person name="Wang G."/>
        </authorList>
    </citation>
    <scope>NUCLEOTIDE SEQUENCE [LARGE SCALE GENOMIC DNA]</scope>
    <source>
        <strain evidence="4 5">T26</strain>
    </source>
</reference>
<dbReference type="InterPro" id="IPR007848">
    <property type="entry name" value="Small_mtfrase_dom"/>
</dbReference>